<evidence type="ECO:0000313" key="4">
    <source>
        <dbReference type="Proteomes" id="UP000198802"/>
    </source>
</evidence>
<name>A0A0S4QHX9_9ACTN</name>
<dbReference type="Pfam" id="PF00296">
    <property type="entry name" value="Bac_luciferase"/>
    <property type="match status" value="1"/>
</dbReference>
<dbReference type="InterPro" id="IPR036661">
    <property type="entry name" value="Luciferase-like_sf"/>
</dbReference>
<proteinExistence type="predicted"/>
<sequence length="300" mass="32755">MAEPVRMGFLAPTSREEVAELEALGAHSLWVGGHVASLNPTREPLVWLARLVEQTRTVRIGTATLILPLYPPGLLAKQLADLDEASAGRLTVGVGVGGEYPSDFDACGVPREERGSRANEAIGLLRAFWTAEPVTHAGRHHRHDQVRIHPAPAQPGGPPIVVTGRRDPAMRRAAQLGDGWMPYLYSPERYAASVTEIRAQAERAGRDLRDFGWYAYVFVSLDDDEAQARAEAEQFLGGTYRGDFSAMLQRVACVGTVEQVTARLRAFVDAGAEHLVLVPCARAPQTRRRLLAEVLPALTR</sequence>
<keyword evidence="1" id="KW-0560">Oxidoreductase</keyword>
<organism evidence="3 4">
    <name type="scientific">Parafrankia irregularis</name>
    <dbReference type="NCBI Taxonomy" id="795642"/>
    <lineage>
        <taxon>Bacteria</taxon>
        <taxon>Bacillati</taxon>
        <taxon>Actinomycetota</taxon>
        <taxon>Actinomycetes</taxon>
        <taxon>Frankiales</taxon>
        <taxon>Frankiaceae</taxon>
        <taxon>Parafrankia</taxon>
    </lineage>
</organism>
<dbReference type="Proteomes" id="UP000198802">
    <property type="component" value="Unassembled WGS sequence"/>
</dbReference>
<dbReference type="AlphaFoldDB" id="A0A0S4QHX9"/>
<gene>
    <name evidence="3" type="ORF">Ga0074812_103304</name>
</gene>
<dbReference type="InterPro" id="IPR050564">
    <property type="entry name" value="F420-G6PD/mer"/>
</dbReference>
<dbReference type="PANTHER" id="PTHR43244:SF1">
    <property type="entry name" value="5,10-METHYLENETETRAHYDROMETHANOPTERIN REDUCTASE"/>
    <property type="match status" value="1"/>
</dbReference>
<feature type="domain" description="Luciferase-like" evidence="2">
    <location>
        <begin position="16"/>
        <end position="274"/>
    </location>
</feature>
<dbReference type="Gene3D" id="3.20.20.30">
    <property type="entry name" value="Luciferase-like domain"/>
    <property type="match status" value="1"/>
</dbReference>
<dbReference type="PANTHER" id="PTHR43244">
    <property type="match status" value="1"/>
</dbReference>
<protein>
    <submittedName>
        <fullName evidence="3">Probable F420-dependent oxidoreductase, Rv2161c family</fullName>
    </submittedName>
</protein>
<reference evidence="4" key="1">
    <citation type="submission" date="2015-11" db="EMBL/GenBank/DDBJ databases">
        <authorList>
            <person name="Varghese N."/>
        </authorList>
    </citation>
    <scope>NUCLEOTIDE SEQUENCE [LARGE SCALE GENOMIC DNA]</scope>
    <source>
        <strain evidence="4">DSM 45899</strain>
    </source>
</reference>
<dbReference type="InterPro" id="IPR019921">
    <property type="entry name" value="Lucif-like_OxRdtase_Rv2161c"/>
</dbReference>
<evidence type="ECO:0000259" key="2">
    <source>
        <dbReference type="Pfam" id="PF00296"/>
    </source>
</evidence>
<accession>A0A0S4QHX9</accession>
<dbReference type="NCBIfam" id="TIGR03619">
    <property type="entry name" value="F420_Rv2161c"/>
    <property type="match status" value="1"/>
</dbReference>
<dbReference type="RefSeq" id="WP_091272662.1">
    <property type="nucleotide sequence ID" value="NZ_FAOZ01000003.1"/>
</dbReference>
<evidence type="ECO:0000313" key="3">
    <source>
        <dbReference type="EMBL" id="CUU54814.1"/>
    </source>
</evidence>
<dbReference type="InterPro" id="IPR011251">
    <property type="entry name" value="Luciferase-like_dom"/>
</dbReference>
<keyword evidence="4" id="KW-1185">Reference proteome</keyword>
<evidence type="ECO:0000256" key="1">
    <source>
        <dbReference type="ARBA" id="ARBA00023002"/>
    </source>
</evidence>
<dbReference type="EMBL" id="FAOZ01000003">
    <property type="protein sequence ID" value="CUU54814.1"/>
    <property type="molecule type" value="Genomic_DNA"/>
</dbReference>
<dbReference type="GO" id="GO:0016705">
    <property type="term" value="F:oxidoreductase activity, acting on paired donors, with incorporation or reduction of molecular oxygen"/>
    <property type="evidence" value="ECO:0007669"/>
    <property type="project" value="InterPro"/>
</dbReference>
<dbReference type="SUPFAM" id="SSF51679">
    <property type="entry name" value="Bacterial luciferase-like"/>
    <property type="match status" value="1"/>
</dbReference>